<sequence length="98" mass="10975">MLPGGEHLDHERLGHKMAVELVPIGFNLASFPYCAGMDGLDNPKWIIAEPFNHGPKRKQAYVWSCCRCQQSGNPLRLESCQNCGNSRCAYCPVLKVRN</sequence>
<keyword evidence="2" id="KW-1185">Reference proteome</keyword>
<dbReference type="GeneID" id="85407310"/>
<evidence type="ECO:0000313" key="1">
    <source>
        <dbReference type="EMBL" id="KAK1499126.1"/>
    </source>
</evidence>
<accession>A0ABQ9R9S3</accession>
<comment type="caution">
    <text evidence="1">The sequence shown here is derived from an EMBL/GenBank/DDBJ whole genome shotgun (WGS) entry which is preliminary data.</text>
</comment>
<dbReference type="EMBL" id="MLFU01000021">
    <property type="protein sequence ID" value="KAK1499126.1"/>
    <property type="molecule type" value="Genomic_DNA"/>
</dbReference>
<organism evidence="1 2">
    <name type="scientific">Colletotrichum tamarilloi</name>
    <dbReference type="NCBI Taxonomy" id="1209934"/>
    <lineage>
        <taxon>Eukaryota</taxon>
        <taxon>Fungi</taxon>
        <taxon>Dikarya</taxon>
        <taxon>Ascomycota</taxon>
        <taxon>Pezizomycotina</taxon>
        <taxon>Sordariomycetes</taxon>
        <taxon>Hypocreomycetidae</taxon>
        <taxon>Glomerellales</taxon>
        <taxon>Glomerellaceae</taxon>
        <taxon>Colletotrichum</taxon>
        <taxon>Colletotrichum acutatum species complex</taxon>
    </lineage>
</organism>
<gene>
    <name evidence="1" type="ORF">CTAM01_07047</name>
</gene>
<dbReference type="RefSeq" id="XP_060382203.1">
    <property type="nucleotide sequence ID" value="XM_060523072.1"/>
</dbReference>
<name>A0ABQ9R9S3_9PEZI</name>
<evidence type="ECO:0008006" key="3">
    <source>
        <dbReference type="Google" id="ProtNLM"/>
    </source>
</evidence>
<reference evidence="1 2" key="1">
    <citation type="submission" date="2016-10" db="EMBL/GenBank/DDBJ databases">
        <title>The genome sequence of Colletotrichum fioriniae PJ7.</title>
        <authorList>
            <person name="Baroncelli R."/>
        </authorList>
    </citation>
    <scope>NUCLEOTIDE SEQUENCE [LARGE SCALE GENOMIC DNA]</scope>
    <source>
        <strain evidence="1 2">Tom-12</strain>
    </source>
</reference>
<protein>
    <recommendedName>
        <fullName evidence="3">IBR domain-containing protein</fullName>
    </recommendedName>
</protein>
<dbReference type="Proteomes" id="UP001227543">
    <property type="component" value="Unassembled WGS sequence"/>
</dbReference>
<proteinExistence type="predicted"/>
<evidence type="ECO:0000313" key="2">
    <source>
        <dbReference type="Proteomes" id="UP001227543"/>
    </source>
</evidence>